<protein>
    <submittedName>
        <fullName evidence="2">Uncharacterized protein</fullName>
    </submittedName>
</protein>
<evidence type="ECO:0000313" key="2">
    <source>
        <dbReference type="EMBL" id="GAA0586716.1"/>
    </source>
</evidence>
<keyword evidence="3" id="KW-1185">Reference proteome</keyword>
<proteinExistence type="predicted"/>
<organism evidence="2 3">
    <name type="scientific">Craurococcus roseus</name>
    <dbReference type="NCBI Taxonomy" id="77585"/>
    <lineage>
        <taxon>Bacteria</taxon>
        <taxon>Pseudomonadati</taxon>
        <taxon>Pseudomonadota</taxon>
        <taxon>Alphaproteobacteria</taxon>
        <taxon>Acetobacterales</taxon>
        <taxon>Acetobacteraceae</taxon>
        <taxon>Craurococcus</taxon>
    </lineage>
</organism>
<dbReference type="EMBL" id="BAAAFZ010000036">
    <property type="protein sequence ID" value="GAA0586716.1"/>
    <property type="molecule type" value="Genomic_DNA"/>
</dbReference>
<feature type="region of interest" description="Disordered" evidence="1">
    <location>
        <begin position="1"/>
        <end position="30"/>
    </location>
</feature>
<reference evidence="2 3" key="1">
    <citation type="journal article" date="2019" name="Int. J. Syst. Evol. Microbiol.">
        <title>The Global Catalogue of Microorganisms (GCM) 10K type strain sequencing project: providing services to taxonomists for standard genome sequencing and annotation.</title>
        <authorList>
            <consortium name="The Broad Institute Genomics Platform"/>
            <consortium name="The Broad Institute Genome Sequencing Center for Infectious Disease"/>
            <person name="Wu L."/>
            <person name="Ma J."/>
        </authorList>
    </citation>
    <scope>NUCLEOTIDE SEQUENCE [LARGE SCALE GENOMIC DNA]</scope>
    <source>
        <strain evidence="2 3">JCM 9933</strain>
    </source>
</reference>
<dbReference type="Proteomes" id="UP001501588">
    <property type="component" value="Unassembled WGS sequence"/>
</dbReference>
<feature type="compositionally biased region" description="Polar residues" evidence="1">
    <location>
        <begin position="1"/>
        <end position="23"/>
    </location>
</feature>
<name>A0ABN1FAW0_9PROT</name>
<evidence type="ECO:0000313" key="3">
    <source>
        <dbReference type="Proteomes" id="UP001501588"/>
    </source>
</evidence>
<gene>
    <name evidence="2" type="ORF">GCM10009416_26560</name>
</gene>
<sequence>MEIFVSAQSQVTARSEAGTTPTSARCKDNRSSVRRSWSMRSFCIEEPFRVAAPYPGYANSPATTA</sequence>
<accession>A0ABN1FAW0</accession>
<comment type="caution">
    <text evidence="2">The sequence shown here is derived from an EMBL/GenBank/DDBJ whole genome shotgun (WGS) entry which is preliminary data.</text>
</comment>
<evidence type="ECO:0000256" key="1">
    <source>
        <dbReference type="SAM" id="MobiDB-lite"/>
    </source>
</evidence>